<dbReference type="SMART" id="SM00212">
    <property type="entry name" value="UBCc"/>
    <property type="match status" value="1"/>
</dbReference>
<evidence type="ECO:0000259" key="1">
    <source>
        <dbReference type="PROSITE" id="PS50127"/>
    </source>
</evidence>
<proteinExistence type="predicted"/>
<protein>
    <submittedName>
        <fullName evidence="3">NEDD8-conjugating enzyme Ubc12-like</fullName>
    </submittedName>
</protein>
<dbReference type="SUPFAM" id="SSF54495">
    <property type="entry name" value="UBC-like"/>
    <property type="match status" value="1"/>
</dbReference>
<dbReference type="InterPro" id="IPR016135">
    <property type="entry name" value="UBQ-conjugating_enzyme/RWD"/>
</dbReference>
<dbReference type="GeneID" id="100374153"/>
<dbReference type="Proteomes" id="UP000694865">
    <property type="component" value="Unplaced"/>
</dbReference>
<gene>
    <name evidence="3" type="primary">LOC100374153</name>
</gene>
<sequence length="222" mass="25058">MNRSVTKDIYYLMRDINKLSDGQAMVVNFQEQERTLFVSITPNSGLYGNGQFIFKIYLAPNYPSTAPEVTCLTPIYHPNIENLLVFGEDYGEICVSLLDEWQSCFNLDHVVQAILFLFYHPNLEDPFSPLFVPNMDYTTFANCVKLSLEGGIVDDFTFPRNRCNEDSSSANSDNVIAERIMDWNDTHVCREQNNGDIDTTNKPGVVKSGIRSGNITPSVTIS</sequence>
<feature type="domain" description="UBC core" evidence="1">
    <location>
        <begin position="1"/>
        <end position="162"/>
    </location>
</feature>
<keyword evidence="2" id="KW-1185">Reference proteome</keyword>
<dbReference type="Gene3D" id="3.10.110.10">
    <property type="entry name" value="Ubiquitin Conjugating Enzyme"/>
    <property type="match status" value="1"/>
</dbReference>
<dbReference type="InterPro" id="IPR000608">
    <property type="entry name" value="UBC"/>
</dbReference>
<dbReference type="PANTHER" id="PTHR24068">
    <property type="entry name" value="UBIQUITIN-CONJUGATING ENZYME E2"/>
    <property type="match status" value="1"/>
</dbReference>
<evidence type="ECO:0000313" key="2">
    <source>
        <dbReference type="Proteomes" id="UP000694865"/>
    </source>
</evidence>
<dbReference type="PROSITE" id="PS50127">
    <property type="entry name" value="UBC_2"/>
    <property type="match status" value="1"/>
</dbReference>
<accession>A0ABM0GJN3</accession>
<organism evidence="2 3">
    <name type="scientific">Saccoglossus kowalevskii</name>
    <name type="common">Acorn worm</name>
    <dbReference type="NCBI Taxonomy" id="10224"/>
    <lineage>
        <taxon>Eukaryota</taxon>
        <taxon>Metazoa</taxon>
        <taxon>Hemichordata</taxon>
        <taxon>Enteropneusta</taxon>
        <taxon>Harrimaniidae</taxon>
        <taxon>Saccoglossus</taxon>
    </lineage>
</organism>
<dbReference type="CDD" id="cd23794">
    <property type="entry name" value="UBCc_UBE2F_UBE2M"/>
    <property type="match status" value="1"/>
</dbReference>
<name>A0ABM0GJN3_SACKO</name>
<dbReference type="Pfam" id="PF00179">
    <property type="entry name" value="UQ_con"/>
    <property type="match status" value="1"/>
</dbReference>
<dbReference type="RefSeq" id="XP_002731328.1">
    <property type="nucleotide sequence ID" value="XM_002731282.1"/>
</dbReference>
<reference evidence="3" key="1">
    <citation type="submission" date="2025-08" db="UniProtKB">
        <authorList>
            <consortium name="RefSeq"/>
        </authorList>
    </citation>
    <scope>IDENTIFICATION</scope>
    <source>
        <tissue evidence="3">Testes</tissue>
    </source>
</reference>
<evidence type="ECO:0000313" key="3">
    <source>
        <dbReference type="RefSeq" id="XP_002731328.1"/>
    </source>
</evidence>